<evidence type="ECO:0000313" key="2">
    <source>
        <dbReference type="EMBL" id="AKC89298.1"/>
    </source>
</evidence>
<name>A0A0F6PTV2_9NIDO</name>
<dbReference type="RefSeq" id="YP_009505575.1">
    <property type="nucleotide sequence ID" value="NC_038293.1"/>
</dbReference>
<keyword evidence="1" id="KW-0812">Transmembrane</keyword>
<keyword evidence="1" id="KW-1133">Transmembrane helix</keyword>
<keyword evidence="1" id="KW-0472">Membrane</keyword>
<evidence type="ECO:0000313" key="3">
    <source>
        <dbReference type="Proteomes" id="UP000130686"/>
    </source>
</evidence>
<sequence length="156" mass="17246">MGYLSSFSLLSFSQFLCCVFSFCFELPNPDIHVQIYLNYTTCHMQGRIQAGPSALGACSTFKHDQFTGQFEPLNLNYSTAAPVGALVLGLQLFGHRHQCTFNGSYYCCKQPFNSPSPLQHHLPVLPHLILLGAVAVTHGMLSACLVQGRRFTTKLD</sequence>
<accession>A0A0F6PTV2</accession>
<proteinExistence type="predicted"/>
<dbReference type="GeneID" id="37616424"/>
<protein>
    <submittedName>
        <fullName evidence="2">ORF5 protein</fullName>
    </submittedName>
</protein>
<reference evidence="2 3" key="1">
    <citation type="journal article" date="2015" name="J. Virol.">
        <title>Historical Outbreaks of Simian Hemorrhagic Fever in Captive Macaques Were Caused by Distinct Arteriviruses.</title>
        <authorList>
            <person name="Lauck M."/>
            <person name="Alkhovsky S.V."/>
            <person name="Bao Y."/>
            <person name="Bailey A.L."/>
            <person name="Shevtsova Z.V."/>
            <person name="Shchetinin A.M."/>
            <person name="Vishnevskaya T.V."/>
            <person name="Lackemeyer M.G."/>
            <person name="Postnikova E."/>
            <person name="Mazur S."/>
            <person name="Wada J."/>
            <person name="Radoshitzky S.R."/>
            <person name="Friedrich T.C."/>
            <person name="Lapin B.A."/>
            <person name="Deriabin P.G."/>
            <person name="Jahrling P.B."/>
            <person name="Goldberg T.L."/>
            <person name="O'Connor D.H."/>
            <person name="Kuhn J.H."/>
        </authorList>
    </citation>
    <scope>NUCLEOTIDE SEQUENCE [LARGE SCALE GENOMIC DNA]</scope>
    <source>
        <strain evidence="2">Sukhumi</strain>
    </source>
</reference>
<keyword evidence="3" id="KW-1185">Reference proteome</keyword>
<feature type="transmembrane region" description="Helical" evidence="1">
    <location>
        <begin position="124"/>
        <end position="146"/>
    </location>
</feature>
<dbReference type="KEGG" id="vg:37616424"/>
<organism evidence="2 3">
    <name type="scientific">Simian hemorrhagic encephalitis virus</name>
    <dbReference type="NCBI Taxonomy" id="1965068"/>
    <lineage>
        <taxon>Viruses</taxon>
        <taxon>Riboviria</taxon>
        <taxon>Orthornavirae</taxon>
        <taxon>Pisuviricota</taxon>
        <taxon>Pisoniviricetes</taxon>
        <taxon>Nidovirales</taxon>
        <taxon>Arnidovirineae</taxon>
        <taxon>Arteriviridae</taxon>
        <taxon>Simarterivirinae</taxon>
        <taxon>Epsilonarterivirus</taxon>
        <taxon>Sheartevirus</taxon>
        <taxon>Epsilonarterivirus hemcep</taxon>
    </lineage>
</organism>
<evidence type="ECO:0000256" key="1">
    <source>
        <dbReference type="SAM" id="Phobius"/>
    </source>
</evidence>
<dbReference type="Proteomes" id="UP000130686">
    <property type="component" value="Segment"/>
</dbReference>
<dbReference type="EMBL" id="KM677927">
    <property type="protein sequence ID" value="AKC89298.1"/>
    <property type="molecule type" value="Genomic_RNA"/>
</dbReference>
<dbReference type="OrthoDB" id="37939at10239"/>